<dbReference type="InterPro" id="IPR006512">
    <property type="entry name" value="YidE_YbjL"/>
</dbReference>
<dbReference type="Pfam" id="PF06826">
    <property type="entry name" value="Asp-Al_Ex"/>
    <property type="match status" value="2"/>
</dbReference>
<keyword evidence="3" id="KW-0813">Transport</keyword>
<feature type="transmembrane region" description="Helical" evidence="8">
    <location>
        <begin position="419"/>
        <end position="436"/>
    </location>
</feature>
<dbReference type="GO" id="GO:0005886">
    <property type="term" value="C:plasma membrane"/>
    <property type="evidence" value="ECO:0007669"/>
    <property type="project" value="UniProtKB-SubCell"/>
</dbReference>
<evidence type="ECO:0000256" key="8">
    <source>
        <dbReference type="SAM" id="Phobius"/>
    </source>
</evidence>
<feature type="transmembrane region" description="Helical" evidence="8">
    <location>
        <begin position="153"/>
        <end position="173"/>
    </location>
</feature>
<dbReference type="RefSeq" id="WP_075663284.1">
    <property type="nucleotide sequence ID" value="NZ_CP009247.1"/>
</dbReference>
<dbReference type="InterPro" id="IPR036721">
    <property type="entry name" value="RCK_C_sf"/>
</dbReference>
<evidence type="ECO:0000256" key="5">
    <source>
        <dbReference type="ARBA" id="ARBA00022692"/>
    </source>
</evidence>
<evidence type="ECO:0000256" key="1">
    <source>
        <dbReference type="ARBA" id="ARBA00004651"/>
    </source>
</evidence>
<dbReference type="AlphaFoldDB" id="A0A1L7CR42"/>
<accession>A0A1L7CR42</accession>
<feature type="transmembrane region" description="Helical" evidence="8">
    <location>
        <begin position="28"/>
        <end position="45"/>
    </location>
</feature>
<comment type="similarity">
    <text evidence="2">Belongs to the AAE transporter (TC 2.A.81) family.</text>
</comment>
<feature type="transmembrane region" description="Helical" evidence="8">
    <location>
        <begin position="6"/>
        <end position="23"/>
    </location>
</feature>
<dbReference type="NCBIfam" id="TIGR01625">
    <property type="entry name" value="YidE_YbjL_dupl"/>
    <property type="match status" value="2"/>
</dbReference>
<organism evidence="10 11">
    <name type="scientific">Corynebacterium frankenforstense DSM 45800</name>
    <dbReference type="NCBI Taxonomy" id="1437875"/>
    <lineage>
        <taxon>Bacteria</taxon>
        <taxon>Bacillati</taxon>
        <taxon>Actinomycetota</taxon>
        <taxon>Actinomycetes</taxon>
        <taxon>Mycobacteriales</taxon>
        <taxon>Corynebacteriaceae</taxon>
        <taxon>Corynebacterium</taxon>
    </lineage>
</organism>
<evidence type="ECO:0000313" key="10">
    <source>
        <dbReference type="EMBL" id="APT88310.1"/>
    </source>
</evidence>
<keyword evidence="5 8" id="KW-0812">Transmembrane</keyword>
<dbReference type="PANTHER" id="PTHR30445">
    <property type="entry name" value="K(+)_H(+) ANTIPORTER SUBUNIT KHTT"/>
    <property type="match status" value="1"/>
</dbReference>
<keyword evidence="7 8" id="KW-0472">Membrane</keyword>
<evidence type="ECO:0000256" key="6">
    <source>
        <dbReference type="ARBA" id="ARBA00022989"/>
    </source>
</evidence>
<dbReference type="PANTHER" id="PTHR30445:SF3">
    <property type="entry name" value="TRANSPORT PROTEIN YIDE-RELATED"/>
    <property type="match status" value="1"/>
</dbReference>
<dbReference type="EMBL" id="CP009247">
    <property type="protein sequence ID" value="APT88310.1"/>
    <property type="molecule type" value="Genomic_DNA"/>
</dbReference>
<evidence type="ECO:0000256" key="2">
    <source>
        <dbReference type="ARBA" id="ARBA00009854"/>
    </source>
</evidence>
<dbReference type="InterPro" id="IPR050144">
    <property type="entry name" value="AAE_transporter"/>
</dbReference>
<feature type="transmembrane region" description="Helical" evidence="8">
    <location>
        <begin position="91"/>
        <end position="113"/>
    </location>
</feature>
<gene>
    <name evidence="10" type="ORF">CFRA_02380</name>
</gene>
<feature type="transmembrane region" description="Helical" evidence="8">
    <location>
        <begin position="448"/>
        <end position="471"/>
    </location>
</feature>
<dbReference type="GO" id="GO:0008324">
    <property type="term" value="F:monoatomic cation transmembrane transporter activity"/>
    <property type="evidence" value="ECO:0007669"/>
    <property type="project" value="InterPro"/>
</dbReference>
<feature type="transmembrane region" description="Helical" evidence="8">
    <location>
        <begin position="57"/>
        <end position="79"/>
    </location>
</feature>
<evidence type="ECO:0000259" key="9">
    <source>
        <dbReference type="PROSITE" id="PS51202"/>
    </source>
</evidence>
<feature type="transmembrane region" description="Helical" evidence="8">
    <location>
        <begin position="354"/>
        <end position="372"/>
    </location>
</feature>
<keyword evidence="11" id="KW-1185">Reference proteome</keyword>
<dbReference type="GO" id="GO:0006813">
    <property type="term" value="P:potassium ion transport"/>
    <property type="evidence" value="ECO:0007669"/>
    <property type="project" value="InterPro"/>
</dbReference>
<dbReference type="Gene3D" id="3.30.70.1450">
    <property type="entry name" value="Regulator of K+ conductance, C-terminal domain"/>
    <property type="match status" value="1"/>
</dbReference>
<protein>
    <submittedName>
        <fullName evidence="10">Transporter</fullName>
    </submittedName>
</protein>
<reference evidence="10 11" key="1">
    <citation type="submission" date="2014-08" db="EMBL/GenBank/DDBJ databases">
        <title>Complete genome sequence of Corynebacterium frankenforstense ST18(T) (=DSM 45800(T)), isolated from raw cow milk.</title>
        <authorList>
            <person name="Ruckert C."/>
            <person name="Albersmeier A."/>
            <person name="Winkler A."/>
            <person name="Lipski A."/>
            <person name="Kalinowski J."/>
        </authorList>
    </citation>
    <scope>NUCLEOTIDE SEQUENCE [LARGE SCALE GENOMIC DNA]</scope>
    <source>
        <strain evidence="10 11">ST18</strain>
    </source>
</reference>
<dbReference type="OrthoDB" id="9155749at2"/>
<proteinExistence type="inferred from homology"/>
<evidence type="ECO:0000256" key="4">
    <source>
        <dbReference type="ARBA" id="ARBA00022475"/>
    </source>
</evidence>
<keyword evidence="6 8" id="KW-1133">Transmembrane helix</keyword>
<name>A0A1L7CR42_9CORY</name>
<feature type="transmembrane region" description="Helical" evidence="8">
    <location>
        <begin position="378"/>
        <end position="398"/>
    </location>
</feature>
<dbReference type="InterPro" id="IPR006037">
    <property type="entry name" value="RCK_C"/>
</dbReference>
<dbReference type="Pfam" id="PF02080">
    <property type="entry name" value="TrkA_C"/>
    <property type="match status" value="1"/>
</dbReference>
<keyword evidence="4" id="KW-1003">Cell membrane</keyword>
<dbReference type="STRING" id="1437875.CFRA_02380"/>
<dbReference type="KEGG" id="cfk:CFRA_02380"/>
<evidence type="ECO:0000256" key="7">
    <source>
        <dbReference type="ARBA" id="ARBA00023136"/>
    </source>
</evidence>
<evidence type="ECO:0000256" key="3">
    <source>
        <dbReference type="ARBA" id="ARBA00022448"/>
    </source>
</evidence>
<dbReference type="Proteomes" id="UP000185434">
    <property type="component" value="Chromosome"/>
</dbReference>
<dbReference type="SUPFAM" id="SSF116726">
    <property type="entry name" value="TrkA C-terminal domain-like"/>
    <property type="match status" value="1"/>
</dbReference>
<evidence type="ECO:0000313" key="11">
    <source>
        <dbReference type="Proteomes" id="UP000185434"/>
    </source>
</evidence>
<feature type="domain" description="RCK C-terminal" evidence="9">
    <location>
        <begin position="261"/>
        <end position="344"/>
    </location>
</feature>
<sequence>MLDFLADQPLIAMFLILAVGLAVGKIKVAGLALGASAVLFVALGLSAMNPEISLPTLVYQLGLALFVYAIGLTAGREFFASFLSRGWKLNAFLAVFLLALVGLTYALVSGFGLDPIKGSGMFAGALTSTPAMAAIVDMLDASQGADVVVGYSLAYPGAVIAAIVIAAAGSAILKVDHVADARKEGLIVAPVQWRAISLRSGISGAIRDLPVVADQPVSATRLQLPDGTHTLADPDRPVEPGMVVVLNGTEEALNAAEAVLGEAVPMSLESSGLMFRRLTLSNPNVAGKTVGELDTVAHGFTIARVRRGDSDIAPSDDLVLNYSDRVRVVTTPERLPEVNRFFGDSERSLADLNLLPFALGLLAGLLIGAIPIPLPGGSVLSLGFGGGPIIAGLILGALTRTGGINWQIPYHANRTLSTLGLSIFLAGVGTTAGAGFRDALTDASSLYYIGAGFLVTVVVYLVSAAVGMWLLHLTWDEAMGVAAGASTNPAVISYLNEQTGTELAARGYATVYPTGMVGKIIAGQLLVLLLV</sequence>
<comment type="subcellular location">
    <subcellularLocation>
        <location evidence="1">Cell membrane</location>
        <topology evidence="1">Multi-pass membrane protein</topology>
    </subcellularLocation>
</comment>
<dbReference type="PROSITE" id="PS51202">
    <property type="entry name" value="RCK_C"/>
    <property type="match status" value="1"/>
</dbReference>